<dbReference type="RefSeq" id="WP_168237953.1">
    <property type="nucleotide sequence ID" value="NZ_CP050995.1"/>
</dbReference>
<dbReference type="Proteomes" id="UP000501570">
    <property type="component" value="Chromosome"/>
</dbReference>
<comment type="similarity">
    <text evidence="2">Belongs to the MoaD family.</text>
</comment>
<dbReference type="NCBIfam" id="TIGR01682">
    <property type="entry name" value="moaD"/>
    <property type="match status" value="1"/>
</dbReference>
<dbReference type="InterPro" id="IPR012675">
    <property type="entry name" value="Beta-grasp_dom_sf"/>
</dbReference>
<dbReference type="Gene3D" id="3.10.20.30">
    <property type="match status" value="1"/>
</dbReference>
<dbReference type="Pfam" id="PF02597">
    <property type="entry name" value="ThiS"/>
    <property type="match status" value="1"/>
</dbReference>
<evidence type="ECO:0000313" key="4">
    <source>
        <dbReference type="EMBL" id="QIY90233.1"/>
    </source>
</evidence>
<dbReference type="InterPro" id="IPR016155">
    <property type="entry name" value="Mopterin_synth/thiamin_S_b"/>
</dbReference>
<dbReference type="SUPFAM" id="SSF54285">
    <property type="entry name" value="MoaD/ThiS"/>
    <property type="match status" value="1"/>
</dbReference>
<dbReference type="InterPro" id="IPR003749">
    <property type="entry name" value="ThiS/MoaD-like"/>
</dbReference>
<keyword evidence="5" id="KW-1185">Reference proteome</keyword>
<dbReference type="PANTHER" id="PTHR33359">
    <property type="entry name" value="MOLYBDOPTERIN SYNTHASE SULFUR CARRIER SUBUNIT"/>
    <property type="match status" value="1"/>
</dbReference>
<evidence type="ECO:0000313" key="5">
    <source>
        <dbReference type="Proteomes" id="UP000501570"/>
    </source>
</evidence>
<sequence length="80" mass="8993">MKLKILAFGITKDIFGTSQQEITIKDAITVQQLKSILEEEFPELKKLTSYFIAVNEEYAEEDQMITETDEIAIIPPVSGG</sequence>
<evidence type="ECO:0000256" key="3">
    <source>
        <dbReference type="ARBA" id="ARBA00024247"/>
    </source>
</evidence>
<dbReference type="EMBL" id="CP050995">
    <property type="protein sequence ID" value="QIY90233.1"/>
    <property type="molecule type" value="Genomic_DNA"/>
</dbReference>
<dbReference type="InterPro" id="IPR044672">
    <property type="entry name" value="MOCS2A"/>
</dbReference>
<evidence type="ECO:0000256" key="1">
    <source>
        <dbReference type="ARBA" id="ARBA00022741"/>
    </source>
</evidence>
<proteinExistence type="inferred from homology"/>
<keyword evidence="1" id="KW-0547">Nucleotide-binding</keyword>
<organism evidence="4 5">
    <name type="scientific">Chryseobacterium gallinarum</name>
    <dbReference type="NCBI Taxonomy" id="1324352"/>
    <lineage>
        <taxon>Bacteria</taxon>
        <taxon>Pseudomonadati</taxon>
        <taxon>Bacteroidota</taxon>
        <taxon>Flavobacteriia</taxon>
        <taxon>Flavobacteriales</taxon>
        <taxon>Weeksellaceae</taxon>
        <taxon>Chryseobacterium group</taxon>
        <taxon>Chryseobacterium</taxon>
    </lineage>
</organism>
<name>A0ABX6KR07_CHRGL</name>
<evidence type="ECO:0000256" key="2">
    <source>
        <dbReference type="ARBA" id="ARBA00024200"/>
    </source>
</evidence>
<protein>
    <recommendedName>
        <fullName evidence="3">Molybdopterin synthase sulfur carrier subunit</fullName>
    </recommendedName>
</protein>
<reference evidence="4 5" key="1">
    <citation type="submission" date="2019-09" db="EMBL/GenBank/DDBJ databases">
        <title>FDA dAtabase for Regulatory Grade micrObial Sequences (FDA-ARGOS): Supporting development and validation of Infectious Disease Dx tests.</title>
        <authorList>
            <person name="Sciortino C."/>
            <person name="Tallon L."/>
            <person name="Sadzewicz L."/>
            <person name="Vavikolanu K."/>
            <person name="Mehta A."/>
            <person name="Aluvathingal J."/>
            <person name="Nadendla S."/>
            <person name="Nandy P."/>
            <person name="Geyer C."/>
            <person name="Yan Y."/>
            <person name="Sichtig H."/>
        </authorList>
    </citation>
    <scope>NUCLEOTIDE SEQUENCE [LARGE SCALE GENOMIC DNA]</scope>
    <source>
        <strain evidence="4 5">FDAARGOS_636</strain>
    </source>
</reference>
<dbReference type="CDD" id="cd00754">
    <property type="entry name" value="Ubl_MoaD"/>
    <property type="match status" value="1"/>
</dbReference>
<gene>
    <name evidence="4" type="primary">moaD</name>
    <name evidence="4" type="ORF">FOB44_05985</name>
</gene>
<dbReference type="PANTHER" id="PTHR33359:SF1">
    <property type="entry name" value="MOLYBDOPTERIN SYNTHASE SULFUR CARRIER SUBUNIT"/>
    <property type="match status" value="1"/>
</dbReference>
<accession>A0ABX6KR07</accession>